<evidence type="ECO:0000313" key="2">
    <source>
        <dbReference type="Proteomes" id="UP000016936"/>
    </source>
</evidence>
<dbReference type="AlphaFoldDB" id="M2UQG1"/>
<gene>
    <name evidence="1" type="ORF">COCHEDRAFT_1195432</name>
</gene>
<protein>
    <submittedName>
        <fullName evidence="1">Uncharacterized protein</fullName>
    </submittedName>
</protein>
<keyword evidence="2" id="KW-1185">Reference proteome</keyword>
<sequence length="76" mass="8768">MDASRRQKCSQRCSDTCTTSWLKQAKVEPNALAKYASNDRPTYSKPEMLSSRLAAGFVPLMVKHEEVVRLWFERMT</sequence>
<reference evidence="2" key="2">
    <citation type="journal article" date="2013" name="PLoS Genet.">
        <title>Comparative genome structure, secondary metabolite, and effector coding capacity across Cochliobolus pathogens.</title>
        <authorList>
            <person name="Condon B.J."/>
            <person name="Leng Y."/>
            <person name="Wu D."/>
            <person name="Bushley K.E."/>
            <person name="Ohm R.A."/>
            <person name="Otillar R."/>
            <person name="Martin J."/>
            <person name="Schackwitz W."/>
            <person name="Grimwood J."/>
            <person name="MohdZainudin N."/>
            <person name="Xue C."/>
            <person name="Wang R."/>
            <person name="Manning V.A."/>
            <person name="Dhillon B."/>
            <person name="Tu Z.J."/>
            <person name="Steffenson B.J."/>
            <person name="Salamov A."/>
            <person name="Sun H."/>
            <person name="Lowry S."/>
            <person name="LaButti K."/>
            <person name="Han J."/>
            <person name="Copeland A."/>
            <person name="Lindquist E."/>
            <person name="Barry K."/>
            <person name="Schmutz J."/>
            <person name="Baker S.E."/>
            <person name="Ciuffetti L.M."/>
            <person name="Grigoriev I.V."/>
            <person name="Zhong S."/>
            <person name="Turgeon B.G."/>
        </authorList>
    </citation>
    <scope>NUCLEOTIDE SEQUENCE [LARGE SCALE GENOMIC DNA]</scope>
    <source>
        <strain evidence="2">C5 / ATCC 48332 / race O</strain>
    </source>
</reference>
<dbReference type="EMBL" id="KB445578">
    <property type="protein sequence ID" value="EMD90178.1"/>
    <property type="molecule type" value="Genomic_DNA"/>
</dbReference>
<organism evidence="1 2">
    <name type="scientific">Cochliobolus heterostrophus (strain C5 / ATCC 48332 / race O)</name>
    <name type="common">Southern corn leaf blight fungus</name>
    <name type="synonym">Bipolaris maydis</name>
    <dbReference type="NCBI Taxonomy" id="701091"/>
    <lineage>
        <taxon>Eukaryota</taxon>
        <taxon>Fungi</taxon>
        <taxon>Dikarya</taxon>
        <taxon>Ascomycota</taxon>
        <taxon>Pezizomycotina</taxon>
        <taxon>Dothideomycetes</taxon>
        <taxon>Pleosporomycetidae</taxon>
        <taxon>Pleosporales</taxon>
        <taxon>Pleosporineae</taxon>
        <taxon>Pleosporaceae</taxon>
        <taxon>Bipolaris</taxon>
    </lineage>
</organism>
<accession>M2UQG1</accession>
<dbReference type="Proteomes" id="UP000016936">
    <property type="component" value="Unassembled WGS sequence"/>
</dbReference>
<name>M2UQG1_COCH5</name>
<dbReference type="HOGENOM" id="CLU_2654307_0_0_1"/>
<reference evidence="1 2" key="1">
    <citation type="journal article" date="2012" name="PLoS Pathog.">
        <title>Diverse lifestyles and strategies of plant pathogenesis encoded in the genomes of eighteen Dothideomycetes fungi.</title>
        <authorList>
            <person name="Ohm R.A."/>
            <person name="Feau N."/>
            <person name="Henrissat B."/>
            <person name="Schoch C.L."/>
            <person name="Horwitz B.A."/>
            <person name="Barry K.W."/>
            <person name="Condon B.J."/>
            <person name="Copeland A.C."/>
            <person name="Dhillon B."/>
            <person name="Glaser F."/>
            <person name="Hesse C.N."/>
            <person name="Kosti I."/>
            <person name="LaButti K."/>
            <person name="Lindquist E.A."/>
            <person name="Lucas S."/>
            <person name="Salamov A.A."/>
            <person name="Bradshaw R.E."/>
            <person name="Ciuffetti L."/>
            <person name="Hamelin R.C."/>
            <person name="Kema G.H.J."/>
            <person name="Lawrence C."/>
            <person name="Scott J.A."/>
            <person name="Spatafora J.W."/>
            <person name="Turgeon B.G."/>
            <person name="de Wit P.J.G.M."/>
            <person name="Zhong S."/>
            <person name="Goodwin S.B."/>
            <person name="Grigoriev I.V."/>
        </authorList>
    </citation>
    <scope>NUCLEOTIDE SEQUENCE [LARGE SCALE GENOMIC DNA]</scope>
    <source>
        <strain evidence="2">C5 / ATCC 48332 / race O</strain>
    </source>
</reference>
<evidence type="ECO:0000313" key="1">
    <source>
        <dbReference type="EMBL" id="EMD90178.1"/>
    </source>
</evidence>
<proteinExistence type="predicted"/>